<dbReference type="AlphaFoldDB" id="A0AAP4A9D3"/>
<accession>A0AAP4A9D3</accession>
<comment type="caution">
    <text evidence="2">The sequence shown here is derived from an EMBL/GenBank/DDBJ whole genome shotgun (WGS) entry which is preliminary data.</text>
</comment>
<evidence type="ECO:0000256" key="1">
    <source>
        <dbReference type="SAM" id="Phobius"/>
    </source>
</evidence>
<reference evidence="2" key="1">
    <citation type="submission" date="2023-04" db="EMBL/GenBank/DDBJ databases">
        <title>Epidemiological investigation of Clostridium perfringens isolated from cattle.</title>
        <authorList>
            <person name="Tian R."/>
        </authorList>
    </citation>
    <scope>NUCLEOTIDE SEQUENCE</scope>
    <source>
        <strain evidence="2">ZWCP172</strain>
    </source>
</reference>
<feature type="transmembrane region" description="Helical" evidence="1">
    <location>
        <begin position="97"/>
        <end position="118"/>
    </location>
</feature>
<feature type="transmembrane region" description="Helical" evidence="1">
    <location>
        <begin position="130"/>
        <end position="147"/>
    </location>
</feature>
<dbReference type="EMBL" id="JARVUX010000016">
    <property type="protein sequence ID" value="MDH2337494.1"/>
    <property type="molecule type" value="Genomic_DNA"/>
</dbReference>
<proteinExistence type="predicted"/>
<keyword evidence="1" id="KW-0472">Membrane</keyword>
<evidence type="ECO:0000313" key="3">
    <source>
        <dbReference type="Proteomes" id="UP001222958"/>
    </source>
</evidence>
<gene>
    <name evidence="2" type="ORF">QDQ28_15075</name>
</gene>
<dbReference type="Proteomes" id="UP001222958">
    <property type="component" value="Unassembled WGS sequence"/>
</dbReference>
<keyword evidence="1" id="KW-1133">Transmembrane helix</keyword>
<evidence type="ECO:0000313" key="2">
    <source>
        <dbReference type="EMBL" id="MDH2337494.1"/>
    </source>
</evidence>
<name>A0AAP4A9D3_CLOPF</name>
<keyword evidence="1" id="KW-0812">Transmembrane</keyword>
<dbReference type="RefSeq" id="WP_279858409.1">
    <property type="nucleotide sequence ID" value="NZ_JARVUX010000016.1"/>
</dbReference>
<organism evidence="2 3">
    <name type="scientific">Clostridium perfringens</name>
    <dbReference type="NCBI Taxonomy" id="1502"/>
    <lineage>
        <taxon>Bacteria</taxon>
        <taxon>Bacillati</taxon>
        <taxon>Bacillota</taxon>
        <taxon>Clostridia</taxon>
        <taxon>Eubacteriales</taxon>
        <taxon>Clostridiaceae</taxon>
        <taxon>Clostridium</taxon>
    </lineage>
</organism>
<protein>
    <submittedName>
        <fullName evidence="2">Uncharacterized protein</fullName>
    </submittedName>
</protein>
<sequence length="179" mass="21442">MSTKIEKLNKKLRKEKEKDIEYANSDNKELLEKCKYEFDKYQNRESYYYDSMDELYNYIKNKYIKKISDGNFNIKIERMRIEKSLAKHKKTSEKLDAASITLVIGIITIILNSIMDFFKSQFTSYHISKNWLFALIFIIFAVVMRSIEKEHKKSRSYERDLVNYISLKVLNDIENGIIE</sequence>